<reference evidence="7 8" key="1">
    <citation type="submission" date="2018-09" db="EMBL/GenBank/DDBJ databases">
        <title>Paenibacillus aracenensis nov. sp. isolated from a cave in southern Spain.</title>
        <authorList>
            <person name="Jurado V."/>
            <person name="Gutierrez-Patricio S."/>
            <person name="Gonzalez-Pimentel J.L."/>
            <person name="Miller A.Z."/>
            <person name="Laiz L."/>
            <person name="Saiz-Jimenez C."/>
        </authorList>
    </citation>
    <scope>NUCLEOTIDE SEQUENCE [LARGE SCALE GENOMIC DNA]</scope>
    <source>
        <strain evidence="7 8">JCM 19203</strain>
    </source>
</reference>
<comment type="caution">
    <text evidence="7">The sequence shown here is derived from an EMBL/GenBank/DDBJ whole genome shotgun (WGS) entry which is preliminary data.</text>
</comment>
<evidence type="ECO:0000256" key="3">
    <source>
        <dbReference type="ARBA" id="ARBA00022764"/>
    </source>
</evidence>
<dbReference type="OrthoDB" id="7335480at2"/>
<protein>
    <submittedName>
        <fullName evidence="7">Heparinase</fullName>
    </submittedName>
</protein>
<dbReference type="SUPFAM" id="SSF48230">
    <property type="entry name" value="Chondroitin AC/alginate lyase"/>
    <property type="match status" value="1"/>
</dbReference>
<dbReference type="PANTHER" id="PTHR39210">
    <property type="entry name" value="HEPARIN-SULFATE LYASE"/>
    <property type="match status" value="1"/>
</dbReference>
<dbReference type="Gene3D" id="2.70.98.70">
    <property type="match status" value="1"/>
</dbReference>
<feature type="domain" description="Heparin-sulfate lyase N-terminal" evidence="6">
    <location>
        <begin position="84"/>
        <end position="334"/>
    </location>
</feature>
<gene>
    <name evidence="7" type="ORF">D3P09_13700</name>
</gene>
<keyword evidence="2" id="KW-0732">Signal</keyword>
<dbReference type="Pfam" id="PF16889">
    <property type="entry name" value="Hepar_II_III_N"/>
    <property type="match status" value="1"/>
</dbReference>
<feature type="domain" description="Heparinase II/III-like C-terminal" evidence="5">
    <location>
        <begin position="387"/>
        <end position="611"/>
    </location>
</feature>
<comment type="subcellular location">
    <subcellularLocation>
        <location evidence="1">Periplasm</location>
    </subcellularLocation>
</comment>
<dbReference type="EMBL" id="QXQB01000003">
    <property type="protein sequence ID" value="RJX38606.1"/>
    <property type="molecule type" value="Genomic_DNA"/>
</dbReference>
<evidence type="ECO:0000259" key="6">
    <source>
        <dbReference type="Pfam" id="PF16889"/>
    </source>
</evidence>
<dbReference type="GO" id="GO:0042597">
    <property type="term" value="C:periplasmic space"/>
    <property type="evidence" value="ECO:0007669"/>
    <property type="project" value="UniProtKB-SubCell"/>
</dbReference>
<evidence type="ECO:0000256" key="4">
    <source>
        <dbReference type="ARBA" id="ARBA00023239"/>
    </source>
</evidence>
<accession>A0A3A6PFZ6</accession>
<keyword evidence="3" id="KW-0574">Periplasm</keyword>
<dbReference type="InterPro" id="IPR031680">
    <property type="entry name" value="Hepar_II_III_N"/>
</dbReference>
<evidence type="ECO:0000313" key="8">
    <source>
        <dbReference type="Proteomes" id="UP000267798"/>
    </source>
</evidence>
<organism evidence="7 8">
    <name type="scientific">Paenibacillus pinisoli</name>
    <dbReference type="NCBI Taxonomy" id="1276110"/>
    <lineage>
        <taxon>Bacteria</taxon>
        <taxon>Bacillati</taxon>
        <taxon>Bacillota</taxon>
        <taxon>Bacilli</taxon>
        <taxon>Bacillales</taxon>
        <taxon>Paenibacillaceae</taxon>
        <taxon>Paenibacillus</taxon>
    </lineage>
</organism>
<dbReference type="PANTHER" id="PTHR39210:SF1">
    <property type="entry name" value="HEPARIN-SULFATE LYASE"/>
    <property type="match status" value="1"/>
</dbReference>
<name>A0A3A6PFZ6_9BACL</name>
<dbReference type="GO" id="GO:0016829">
    <property type="term" value="F:lyase activity"/>
    <property type="evidence" value="ECO:0007669"/>
    <property type="project" value="UniProtKB-KW"/>
</dbReference>
<keyword evidence="4" id="KW-0456">Lyase</keyword>
<evidence type="ECO:0000256" key="1">
    <source>
        <dbReference type="ARBA" id="ARBA00004418"/>
    </source>
</evidence>
<evidence type="ECO:0000259" key="5">
    <source>
        <dbReference type="Pfam" id="PF07940"/>
    </source>
</evidence>
<dbReference type="Proteomes" id="UP000267798">
    <property type="component" value="Unassembled WGS sequence"/>
</dbReference>
<dbReference type="Pfam" id="PF07940">
    <property type="entry name" value="Hepar_II_III_C"/>
    <property type="match status" value="1"/>
</dbReference>
<evidence type="ECO:0000256" key="2">
    <source>
        <dbReference type="ARBA" id="ARBA00022729"/>
    </source>
</evidence>
<dbReference type="AlphaFoldDB" id="A0A3A6PFZ6"/>
<sequence>MAAGLLFFCQYQLVQGDGFMEKQERSWSGKPQFFWSPGDRAFIVKACLELCPEESGRVIRRAALAEEGTFIYNSRWDMEPCQDPVSFQGSIEWDYIREGDAEWTYMLNRMSYMRDLGQAYWLTGEERFAKAYVRLLKDWCANNSISRDEMADSVHRGYHVNSRWRRIDASIRFGNWLKGYVCVANSAAWLAERAELEKLLIEQAELHGEFLHMAYTAFDVQSNWGFISANGLYQIALMYPELEKAAEWKKDALDRMEEMADAQFLADGFHGEQSPQYHHEVLHHLLETVWLGERNSEPPRERLYAVLHAMFDASLAIAKPNRRQPMLSDSDDVDVRDKWCQGALLLGRQDLRALAYSSLDFDSLWYFGAQGVAAYDRLAWKLPAYTSAALQPAGLMVMRSGWGGHDDYLLMDGGHLAMSGHGHDDLLHVELHARGRDFLIDTGRYTYKESDERRYFKPSLQHNTLSVDGLPATEYIDTWTWGKPALPVNAFFKASERYDYAEAGHDGYWRLSEPVAVYRQVLYIKREYWIMVDTFRSNGKHTYGVHFHFAEDTPLQVDHKRNRVVTNHKNGGNLLLQATGAGVRLRQEDCWIARHYNEKAASAKIVLETEEEGPYTTVVTVLRPFNRLKEAELEIVPIDIRGKSEQALSEEQALGFEIRSGGGMTSDYVVISRQGPQSCRFAEVQLTGEVLWLRRQQGQEDQAYIVK</sequence>
<proteinExistence type="predicted"/>
<dbReference type="InterPro" id="IPR012480">
    <property type="entry name" value="Hepar_II_III_C"/>
</dbReference>
<dbReference type="Gene3D" id="1.50.10.100">
    <property type="entry name" value="Chondroitin AC/alginate lyase"/>
    <property type="match status" value="1"/>
</dbReference>
<dbReference type="InterPro" id="IPR008929">
    <property type="entry name" value="Chondroitin_lyas"/>
</dbReference>
<evidence type="ECO:0000313" key="7">
    <source>
        <dbReference type="EMBL" id="RJX38606.1"/>
    </source>
</evidence>
<keyword evidence="8" id="KW-1185">Reference proteome</keyword>